<evidence type="ECO:0000259" key="5">
    <source>
        <dbReference type="Pfam" id="PF12971"/>
    </source>
</evidence>
<evidence type="ECO:0000256" key="1">
    <source>
        <dbReference type="ARBA" id="ARBA00022801"/>
    </source>
</evidence>
<feature type="domain" description="Alpha-N-acetylglucosaminidase tim-barrel" evidence="2">
    <location>
        <begin position="851"/>
        <end position="1179"/>
    </location>
</feature>
<dbReference type="PANTHER" id="PTHR12872:SF1">
    <property type="entry name" value="ALPHA-N-ACETYLGLUCOSAMINIDASE"/>
    <property type="match status" value="1"/>
</dbReference>
<dbReference type="Gene3D" id="1.20.120.670">
    <property type="entry name" value="N-acetyl-b-d-glucoasminidase"/>
    <property type="match status" value="1"/>
</dbReference>
<name>A0AAN8NJB2_POLSC</name>
<dbReference type="InterPro" id="IPR024240">
    <property type="entry name" value="NAGLU_N"/>
</dbReference>
<evidence type="ECO:0008006" key="9">
    <source>
        <dbReference type="Google" id="ProtNLM"/>
    </source>
</evidence>
<feature type="domain" description="Transcription factor IIIC putative zinc-finger" evidence="4">
    <location>
        <begin position="576"/>
        <end position="631"/>
    </location>
</feature>
<keyword evidence="1" id="KW-0378">Hydrolase</keyword>
<evidence type="ECO:0000313" key="8">
    <source>
        <dbReference type="Proteomes" id="UP001372834"/>
    </source>
</evidence>
<evidence type="ECO:0000259" key="3">
    <source>
        <dbReference type="Pfam" id="PF12657"/>
    </source>
</evidence>
<organism evidence="7 8">
    <name type="scientific">Polyplax serrata</name>
    <name type="common">Common mouse louse</name>
    <dbReference type="NCBI Taxonomy" id="468196"/>
    <lineage>
        <taxon>Eukaryota</taxon>
        <taxon>Metazoa</taxon>
        <taxon>Ecdysozoa</taxon>
        <taxon>Arthropoda</taxon>
        <taxon>Hexapoda</taxon>
        <taxon>Insecta</taxon>
        <taxon>Pterygota</taxon>
        <taxon>Neoptera</taxon>
        <taxon>Paraneoptera</taxon>
        <taxon>Psocodea</taxon>
        <taxon>Troctomorpha</taxon>
        <taxon>Phthiraptera</taxon>
        <taxon>Anoplura</taxon>
        <taxon>Polyplacidae</taxon>
        <taxon>Polyplax</taxon>
    </lineage>
</organism>
<dbReference type="InterPro" id="IPR007781">
    <property type="entry name" value="NAGLU"/>
</dbReference>
<dbReference type="InterPro" id="IPR024764">
    <property type="entry name" value="TFIIIC_Znf"/>
</dbReference>
<dbReference type="InterPro" id="IPR024732">
    <property type="entry name" value="NAGLU_C"/>
</dbReference>
<feature type="domain" description="Alpha-N-acetylglucosaminidase C-terminal" evidence="6">
    <location>
        <begin position="1188"/>
        <end position="1464"/>
    </location>
</feature>
<evidence type="ECO:0000259" key="6">
    <source>
        <dbReference type="Pfam" id="PF12972"/>
    </source>
</evidence>
<dbReference type="GO" id="GO:0016787">
    <property type="term" value="F:hydrolase activity"/>
    <property type="evidence" value="ECO:0007669"/>
    <property type="project" value="UniProtKB-KW"/>
</dbReference>
<dbReference type="InterPro" id="IPR024733">
    <property type="entry name" value="NAGLU_tim-barrel"/>
</dbReference>
<dbReference type="GO" id="GO:0030317">
    <property type="term" value="P:flagellated sperm motility"/>
    <property type="evidence" value="ECO:0007669"/>
    <property type="project" value="InterPro"/>
</dbReference>
<feature type="domain" description="Alpha-N-acetylglucosaminidase N-terminal" evidence="5">
    <location>
        <begin position="756"/>
        <end position="837"/>
    </location>
</feature>
<dbReference type="InterPro" id="IPR024761">
    <property type="entry name" value="TFIIIC_delta_N"/>
</dbReference>
<dbReference type="Pfam" id="PF12657">
    <property type="entry name" value="TFIIIC_delta"/>
    <property type="match status" value="1"/>
</dbReference>
<sequence length="1486" mass="171784">MDCRNLNERTYNRIENILEGANPKENASQNTFYRSTYGPATLINNWLENRTNNEEYPVGTESFVSEQMDKFRFPCTTKAPDRREYFNKMFEGYGYGQELLIDHLGFSYYGNYVSTYDLCYNHLAKGICGPLPRRYYKGKYKPSTDLTLIYGNLTHWNLKEKYYKRVAEEQCIPDPISENQAEYILHTFSEVKKLNDFPSFKRMKELRPLPLCDDQSITFLKFCIPVTVMEPLGRSSADKSAFLWNLSRKDAFEAVLDSTMYGLLERSDFSANTTQIIQCEFTPLIQNQSYVSCLTNTGLLEIFKKEFQKWTSCVNVTQLWIEHCGFASNKRYTNFNEFKTKALALKITAIKWNEKPEPLLVTSHKNGQICFWKVLPINKGITLNFNLLPIDVEIKPKYKTSYHCYGLTMSKNKAILMIVSSPKVAYDYLKGITDITIYKNEIKIFKCLYDNTYAGLIKKISKTFTNIKLNDISDFLELTRLELLCDEKKFNESSSYSENSTLLELKLMLWETKLRSICQNGLSDNKMSHLENLVMQKHASKLRQKLQEKIDALSEIEEKSLMALSYFLTNKKEREGLVCDNCIVCGSETIFESVRFSSCANGHKFPRCCISLLPCDRVPYVVCQNCDAVALTSFGNSGYCTLCDGLGIEFEAEFWVKVHHEESLELITKKGKYGKEILMCQRRDILRLKKFGMTTRHKLSMIQTPKIECNYIQILTNLLEKFLKISLLRLTWVSASCGFKDALSSVRGNLYVQRKAAINAISRVLGQQKADLFELYVTNRNEAVAFTIIKKSGDVKVSITASSGVLAVWGVNYYLKNYCNCHVSWDGDQINIPPELPEVNVTVTSYDKLLYYQNVCTSSYSFVWWDWERWEREIDWMAFNGINVALAFTGQEAIWKRTYDALGLEYSDFTGPGFLAWNRMGNLRNYSSGLTNNWLQQQLALQHKILKHLRDLGITPVLPGFCGIVPRSFEKAYPTAKLTKMAKWNRFSDEYCCPYLLDPNDALFPVITHIFMREYIYEFGTNHVYNCDVFNENTPASGDLQYLSNMSSTIYRAMTSFDPDAVWLLQGWMFTDPFWAVSSRVKAFVTAVPRGKMLILDLQSDLTPQFKRLKSYFGQPFIWCTLHNFGGQLGMYGHLSRLNMEIPKGRKFKNSTMMGIGIAPEGIDQNYIIYEFTLDSAFRADSINLTNWVSMYAMRRYGTTNGIIDQAWQLLKNTVYNYRPESAFRLSGTGLKPIKLPMGEHISKNILVKMPSLHLNEPTWYNRSVIFDVYQKFLSACEDNKISSSALFQHDLIDITRQTVQTAISTLYFKIIKVYALNEVEKFQKNANVFLNLLLDLDIVLASGRKFLLGTWLERAKRLSCNTNESFQYEYNARNQITLWGPNGEIRDYAAKQWAGMVADYYRPRWEIFMRSLNASLVDSVPFNATRTKEDIFRKVEKPFGLDRKVYRTSPTGDPTQVVKKFNEKWESKLFEIFNDDTLNYYVISS</sequence>
<evidence type="ECO:0000259" key="2">
    <source>
        <dbReference type="Pfam" id="PF05089"/>
    </source>
</evidence>
<reference evidence="7 8" key="1">
    <citation type="submission" date="2023-10" db="EMBL/GenBank/DDBJ databases">
        <title>Genomes of two closely related lineages of the louse Polyplax serrata with different host specificities.</title>
        <authorList>
            <person name="Martinu J."/>
            <person name="Tarabai H."/>
            <person name="Stefka J."/>
            <person name="Hypsa V."/>
        </authorList>
    </citation>
    <scope>NUCLEOTIDE SEQUENCE [LARGE SCALE GENOMIC DNA]</scope>
    <source>
        <strain evidence="7">HR10_N</strain>
    </source>
</reference>
<protein>
    <recommendedName>
        <fullName evidence="9">Alpha-N-acetylglucosaminidase</fullName>
    </recommendedName>
</protein>
<dbReference type="Pfam" id="PF12971">
    <property type="entry name" value="NAGLU_N"/>
    <property type="match status" value="1"/>
</dbReference>
<gene>
    <name evidence="7" type="ORF">RUM43_014087</name>
</gene>
<evidence type="ECO:0000313" key="7">
    <source>
        <dbReference type="EMBL" id="KAK6617858.1"/>
    </source>
</evidence>
<dbReference type="InterPro" id="IPR054709">
    <property type="entry name" value="CFAP107"/>
</dbReference>
<dbReference type="Pfam" id="PF22595">
    <property type="entry name" value="CFAP107"/>
    <property type="match status" value="1"/>
</dbReference>
<dbReference type="Pfam" id="PF12660">
    <property type="entry name" value="zf-TFIIIC"/>
    <property type="match status" value="1"/>
</dbReference>
<dbReference type="Gene3D" id="3.30.379.10">
    <property type="entry name" value="Chitobiase/beta-hexosaminidase domain 2-like"/>
    <property type="match status" value="1"/>
</dbReference>
<proteinExistence type="predicted"/>
<dbReference type="InterPro" id="IPR029018">
    <property type="entry name" value="Hex-like_dom2"/>
</dbReference>
<dbReference type="Pfam" id="PF05089">
    <property type="entry name" value="NAGLU"/>
    <property type="match status" value="1"/>
</dbReference>
<comment type="caution">
    <text evidence="7">The sequence shown here is derived from an EMBL/GenBank/DDBJ whole genome shotgun (WGS) entry which is preliminary data.</text>
</comment>
<dbReference type="Pfam" id="PF12972">
    <property type="entry name" value="NAGLU_C"/>
    <property type="match status" value="1"/>
</dbReference>
<dbReference type="PANTHER" id="PTHR12872">
    <property type="entry name" value="ALPHA-N-ACETYLGLUCOSAMINIDASE"/>
    <property type="match status" value="1"/>
</dbReference>
<dbReference type="EMBL" id="JAWJWE010000043">
    <property type="protein sequence ID" value="KAK6617858.1"/>
    <property type="molecule type" value="Genomic_DNA"/>
</dbReference>
<feature type="domain" description="Transcription factor IIIC 90kDa subunit N-terminal" evidence="3">
    <location>
        <begin position="231"/>
        <end position="416"/>
    </location>
</feature>
<dbReference type="Gene3D" id="3.20.20.80">
    <property type="entry name" value="Glycosidases"/>
    <property type="match status" value="1"/>
</dbReference>
<dbReference type="Proteomes" id="UP001372834">
    <property type="component" value="Unassembled WGS sequence"/>
</dbReference>
<accession>A0AAN8NJB2</accession>
<evidence type="ECO:0000259" key="4">
    <source>
        <dbReference type="Pfam" id="PF12660"/>
    </source>
</evidence>